<dbReference type="GO" id="GO:0098554">
    <property type="term" value="C:cytoplasmic side of endoplasmic reticulum membrane"/>
    <property type="evidence" value="ECO:0007669"/>
    <property type="project" value="TreeGrafter"/>
</dbReference>
<dbReference type="Pfam" id="PF04258">
    <property type="entry name" value="Peptidase_A22B"/>
    <property type="match status" value="1"/>
</dbReference>
<feature type="transmembrane region" description="Helical" evidence="8">
    <location>
        <begin position="294"/>
        <end position="315"/>
    </location>
</feature>
<feature type="compositionally biased region" description="Low complexity" evidence="7">
    <location>
        <begin position="551"/>
        <end position="581"/>
    </location>
</feature>
<dbReference type="GO" id="GO:0030660">
    <property type="term" value="C:Golgi-associated vesicle membrane"/>
    <property type="evidence" value="ECO:0007669"/>
    <property type="project" value="TreeGrafter"/>
</dbReference>
<dbReference type="PANTHER" id="PTHR12174">
    <property type="entry name" value="SIGNAL PEPTIDE PEPTIDASE"/>
    <property type="match status" value="1"/>
</dbReference>
<feature type="transmembrane region" description="Helical" evidence="8">
    <location>
        <begin position="246"/>
        <end position="268"/>
    </location>
</feature>
<feature type="chain" id="PRO_5041679959" description="Signal peptide peptidase-like 2A" evidence="9">
    <location>
        <begin position="20"/>
        <end position="618"/>
    </location>
</feature>
<keyword evidence="9" id="KW-0732">Signal</keyword>
<sequence length="618" mass="69403">MKVVVFLLVFACCFHQICSFQRSIVVLKAYKNGSVSDYRCIYLSKTSRLDPFLQTTKLKLVNLVSPSSSNNGLDLSGLLPMPPISVSILWDNFQDSDIIQLNPKLLVIIYNGELKMKFKMLTASHAADVFNRSVIFLDADQFNDIILSKSSAITDDIFLSVSPFTNSSIAYEILIWVLLYGFVTTAIILAAWMIVVNCDEMLLEFTQRYSGLPKTGICSYLIIVVFLLVAVMALVISYFFYDIIVYILITVFVLMGTYSIAYFLVFITQRFIPSINKMITCDSKLCRILGVRKVPVLFLVALPIALSITITWLVFRKDEMIGWPLQSVIGLLLVSTILSGSLVVPSVKVGTLLFVGFLIYDVFFVFITPLFSSHSSTDVNTHPNVEQVRRRRSNIDSYMEAVATGTAGKSGEILPLSFRLLINEYIQVNSYVSDTLPHSSLLGFGDAVIPGLFLMFLVFYDACWRISYYRHFVGGYIGYSIGFVIAITVLNVTSGSQPALLYLCPCTFFITFLTVITFDGLNEWKKLWSGKLPSIVGRNNTLYRGDEDGDNNNANNSQNNDIDNISINSDNRRNNNNNNNNPGANEHSVNYLKVNEYHFNHLSNQSLNNSKNFLVIES</sequence>
<feature type="transmembrane region" description="Helical" evidence="8">
    <location>
        <begin position="173"/>
        <end position="196"/>
    </location>
</feature>
<keyword evidence="4" id="KW-0378">Hydrolase</keyword>
<organism evidence="10 11">
    <name type="scientific">Trichobilharzia regenti</name>
    <name type="common">Nasal bird schistosome</name>
    <dbReference type="NCBI Taxonomy" id="157069"/>
    <lineage>
        <taxon>Eukaryota</taxon>
        <taxon>Metazoa</taxon>
        <taxon>Spiralia</taxon>
        <taxon>Lophotrochozoa</taxon>
        <taxon>Platyhelminthes</taxon>
        <taxon>Trematoda</taxon>
        <taxon>Digenea</taxon>
        <taxon>Strigeidida</taxon>
        <taxon>Schistosomatoidea</taxon>
        <taxon>Schistosomatidae</taxon>
        <taxon>Trichobilharzia</taxon>
    </lineage>
</organism>
<evidence type="ECO:0000256" key="6">
    <source>
        <dbReference type="ARBA" id="ARBA00023136"/>
    </source>
</evidence>
<dbReference type="InterPro" id="IPR006639">
    <property type="entry name" value="Preselin/SPP"/>
</dbReference>
<keyword evidence="10" id="KW-1185">Reference proteome</keyword>
<evidence type="ECO:0000256" key="1">
    <source>
        <dbReference type="ARBA" id="ARBA00004127"/>
    </source>
</evidence>
<evidence type="ECO:0000256" key="7">
    <source>
        <dbReference type="SAM" id="MobiDB-lite"/>
    </source>
</evidence>
<feature type="transmembrane region" description="Helical" evidence="8">
    <location>
        <begin position="217"/>
        <end position="240"/>
    </location>
</feature>
<keyword evidence="5 8" id="KW-1133">Transmembrane helix</keyword>
<proteinExistence type="inferred from homology"/>
<keyword evidence="3 8" id="KW-0812">Transmembrane</keyword>
<dbReference type="InterPro" id="IPR007369">
    <property type="entry name" value="Peptidase_A22B_SPP"/>
</dbReference>
<evidence type="ECO:0000256" key="3">
    <source>
        <dbReference type="ARBA" id="ARBA00022692"/>
    </source>
</evidence>
<comment type="subcellular location">
    <subcellularLocation>
        <location evidence="1">Endomembrane system</location>
        <topology evidence="1">Multi-pass membrane protein</topology>
    </subcellularLocation>
</comment>
<dbReference type="GO" id="GO:0042500">
    <property type="term" value="F:aspartic endopeptidase activity, intramembrane cleaving"/>
    <property type="evidence" value="ECO:0007669"/>
    <property type="project" value="InterPro"/>
</dbReference>
<comment type="similarity">
    <text evidence="2">Belongs to the peptidase A22B family.</text>
</comment>
<evidence type="ECO:0000256" key="4">
    <source>
        <dbReference type="ARBA" id="ARBA00022801"/>
    </source>
</evidence>
<evidence type="ECO:0000256" key="9">
    <source>
        <dbReference type="SAM" id="SignalP"/>
    </source>
</evidence>
<dbReference type="PANTHER" id="PTHR12174:SF103">
    <property type="entry name" value="INTRAMEMBRANE PROTEASE (IMPAS) FAMILY"/>
    <property type="match status" value="1"/>
</dbReference>
<keyword evidence="6 8" id="KW-0472">Membrane</keyword>
<name>A0AA85JW73_TRIRE</name>
<feature type="transmembrane region" description="Helical" evidence="8">
    <location>
        <begin position="441"/>
        <end position="460"/>
    </location>
</feature>
<feature type="transmembrane region" description="Helical" evidence="8">
    <location>
        <begin position="321"/>
        <end position="344"/>
    </location>
</feature>
<dbReference type="Proteomes" id="UP000050795">
    <property type="component" value="Unassembled WGS sequence"/>
</dbReference>
<dbReference type="SMART" id="SM00730">
    <property type="entry name" value="PSN"/>
    <property type="match status" value="1"/>
</dbReference>
<dbReference type="GO" id="GO:0033619">
    <property type="term" value="P:membrane protein proteolysis"/>
    <property type="evidence" value="ECO:0007669"/>
    <property type="project" value="TreeGrafter"/>
</dbReference>
<evidence type="ECO:0000256" key="5">
    <source>
        <dbReference type="ARBA" id="ARBA00022989"/>
    </source>
</evidence>
<feature type="signal peptide" evidence="9">
    <location>
        <begin position="1"/>
        <end position="19"/>
    </location>
</feature>
<dbReference type="GO" id="GO:0098553">
    <property type="term" value="C:lumenal side of endoplasmic reticulum membrane"/>
    <property type="evidence" value="ECO:0007669"/>
    <property type="project" value="TreeGrafter"/>
</dbReference>
<dbReference type="AlphaFoldDB" id="A0AA85JW73"/>
<dbReference type="GO" id="GO:0005765">
    <property type="term" value="C:lysosomal membrane"/>
    <property type="evidence" value="ECO:0007669"/>
    <property type="project" value="TreeGrafter"/>
</dbReference>
<feature type="transmembrane region" description="Helical" evidence="8">
    <location>
        <begin position="499"/>
        <end position="521"/>
    </location>
</feature>
<evidence type="ECO:0000313" key="10">
    <source>
        <dbReference type="Proteomes" id="UP000050795"/>
    </source>
</evidence>
<feature type="transmembrane region" description="Helical" evidence="8">
    <location>
        <begin position="351"/>
        <end position="371"/>
    </location>
</feature>
<reference evidence="11" key="2">
    <citation type="submission" date="2023-11" db="UniProtKB">
        <authorList>
            <consortium name="WormBaseParasite"/>
        </authorList>
    </citation>
    <scope>IDENTIFICATION</scope>
</reference>
<protein>
    <recommendedName>
        <fullName evidence="12">Signal peptide peptidase-like 2A</fullName>
    </recommendedName>
</protein>
<evidence type="ECO:0000256" key="8">
    <source>
        <dbReference type="SAM" id="Phobius"/>
    </source>
</evidence>
<dbReference type="WBParaSite" id="TREG1_56940.1">
    <property type="protein sequence ID" value="TREG1_56940.1"/>
    <property type="gene ID" value="TREG1_56940"/>
</dbReference>
<accession>A0AA85JW73</accession>
<evidence type="ECO:0000313" key="11">
    <source>
        <dbReference type="WBParaSite" id="TREG1_56940.1"/>
    </source>
</evidence>
<feature type="transmembrane region" description="Helical" evidence="8">
    <location>
        <begin position="472"/>
        <end position="493"/>
    </location>
</feature>
<evidence type="ECO:0008006" key="12">
    <source>
        <dbReference type="Google" id="ProtNLM"/>
    </source>
</evidence>
<reference evidence="10" key="1">
    <citation type="submission" date="2022-06" db="EMBL/GenBank/DDBJ databases">
        <authorList>
            <person name="Berger JAMES D."/>
            <person name="Berger JAMES D."/>
        </authorList>
    </citation>
    <scope>NUCLEOTIDE SEQUENCE [LARGE SCALE GENOMIC DNA]</scope>
</reference>
<feature type="region of interest" description="Disordered" evidence="7">
    <location>
        <begin position="546"/>
        <end position="587"/>
    </location>
</feature>
<evidence type="ECO:0000256" key="2">
    <source>
        <dbReference type="ARBA" id="ARBA00006859"/>
    </source>
</evidence>